<feature type="compositionally biased region" description="Basic residues" evidence="1">
    <location>
        <begin position="56"/>
        <end position="66"/>
    </location>
</feature>
<dbReference type="Proteomes" id="UP000596661">
    <property type="component" value="Unassembled WGS sequence"/>
</dbReference>
<dbReference type="Gramene" id="evm.model.ctgX43.4">
    <property type="protein sequence ID" value="cds.evm.model.ctgX43.4"/>
    <property type="gene ID" value="evm.TU.ctgX43.4"/>
</dbReference>
<name>A0A803QSE8_CANSA</name>
<proteinExistence type="predicted"/>
<evidence type="ECO:0000313" key="2">
    <source>
        <dbReference type="EnsemblPlants" id="cds.evm.model.ctgX43.4"/>
    </source>
</evidence>
<evidence type="ECO:0000313" key="3">
    <source>
        <dbReference type="Proteomes" id="UP000596661"/>
    </source>
</evidence>
<keyword evidence="3" id="KW-1185">Reference proteome</keyword>
<protein>
    <submittedName>
        <fullName evidence="2">Uncharacterized protein</fullName>
    </submittedName>
</protein>
<reference evidence="2" key="1">
    <citation type="submission" date="2021-03" db="UniProtKB">
        <authorList>
            <consortium name="EnsemblPlants"/>
        </authorList>
    </citation>
    <scope>IDENTIFICATION</scope>
</reference>
<feature type="compositionally biased region" description="Polar residues" evidence="1">
    <location>
        <begin position="12"/>
        <end position="21"/>
    </location>
</feature>
<dbReference type="AlphaFoldDB" id="A0A803QSE8"/>
<sequence length="129" mass="14175">YRDLSGYYGPSTPWSSDNSPPSDFGKSLSFEDIMDRRRKKRGTEPGVPTTSEVVPPKKHKKTTVHSKKFWSKPIDLEVSDDETQEQVPLSVALNTNAPPLETAHASASTSRVIETLLAAAEEVGSEFAK</sequence>
<evidence type="ECO:0000256" key="1">
    <source>
        <dbReference type="SAM" id="MobiDB-lite"/>
    </source>
</evidence>
<accession>A0A803QSE8</accession>
<feature type="region of interest" description="Disordered" evidence="1">
    <location>
        <begin position="1"/>
        <end position="66"/>
    </location>
</feature>
<organism evidence="2 3">
    <name type="scientific">Cannabis sativa</name>
    <name type="common">Hemp</name>
    <name type="synonym">Marijuana</name>
    <dbReference type="NCBI Taxonomy" id="3483"/>
    <lineage>
        <taxon>Eukaryota</taxon>
        <taxon>Viridiplantae</taxon>
        <taxon>Streptophyta</taxon>
        <taxon>Embryophyta</taxon>
        <taxon>Tracheophyta</taxon>
        <taxon>Spermatophyta</taxon>
        <taxon>Magnoliopsida</taxon>
        <taxon>eudicotyledons</taxon>
        <taxon>Gunneridae</taxon>
        <taxon>Pentapetalae</taxon>
        <taxon>rosids</taxon>
        <taxon>fabids</taxon>
        <taxon>Rosales</taxon>
        <taxon>Cannabaceae</taxon>
        <taxon>Cannabis</taxon>
    </lineage>
</organism>
<dbReference type="EnsemblPlants" id="evm.model.ctgX43.4">
    <property type="protein sequence ID" value="cds.evm.model.ctgX43.4"/>
    <property type="gene ID" value="evm.TU.ctgX43.4"/>
</dbReference>